<comment type="caution">
    <text evidence="1">The sequence shown here is derived from an EMBL/GenBank/DDBJ whole genome shotgun (WGS) entry which is preliminary data.</text>
</comment>
<dbReference type="AlphaFoldDB" id="A0A371FGN9"/>
<gene>
    <name evidence="1" type="ORF">CR513_42413</name>
</gene>
<evidence type="ECO:0008006" key="3">
    <source>
        <dbReference type="Google" id="ProtNLM"/>
    </source>
</evidence>
<protein>
    <recommendedName>
        <fullName evidence="3">Retrotransposon gag domain-containing protein</fullName>
    </recommendedName>
</protein>
<evidence type="ECO:0000313" key="1">
    <source>
        <dbReference type="EMBL" id="RDX77459.1"/>
    </source>
</evidence>
<keyword evidence="2" id="KW-1185">Reference proteome</keyword>
<name>A0A371FGN9_MUCPR</name>
<proteinExistence type="predicted"/>
<feature type="non-terminal residue" evidence="1">
    <location>
        <position position="1"/>
    </location>
</feature>
<dbReference type="OrthoDB" id="1747743at2759"/>
<accession>A0A371FGN9</accession>
<dbReference type="Proteomes" id="UP000257109">
    <property type="component" value="Unassembled WGS sequence"/>
</dbReference>
<reference evidence="1" key="1">
    <citation type="submission" date="2018-05" db="EMBL/GenBank/DDBJ databases">
        <title>Draft genome of Mucuna pruriens seed.</title>
        <authorList>
            <person name="Nnadi N.E."/>
            <person name="Vos R."/>
            <person name="Hasami M.H."/>
            <person name="Devisetty U.K."/>
            <person name="Aguiy J.C."/>
        </authorList>
    </citation>
    <scope>NUCLEOTIDE SEQUENCE [LARGE SCALE GENOMIC DNA]</scope>
    <source>
        <strain evidence="1">JCA_2017</strain>
    </source>
</reference>
<organism evidence="1 2">
    <name type="scientific">Mucuna pruriens</name>
    <name type="common">Velvet bean</name>
    <name type="synonym">Dolichos pruriens</name>
    <dbReference type="NCBI Taxonomy" id="157652"/>
    <lineage>
        <taxon>Eukaryota</taxon>
        <taxon>Viridiplantae</taxon>
        <taxon>Streptophyta</taxon>
        <taxon>Embryophyta</taxon>
        <taxon>Tracheophyta</taxon>
        <taxon>Spermatophyta</taxon>
        <taxon>Magnoliopsida</taxon>
        <taxon>eudicotyledons</taxon>
        <taxon>Gunneridae</taxon>
        <taxon>Pentapetalae</taxon>
        <taxon>rosids</taxon>
        <taxon>fabids</taxon>
        <taxon>Fabales</taxon>
        <taxon>Fabaceae</taxon>
        <taxon>Papilionoideae</taxon>
        <taxon>50 kb inversion clade</taxon>
        <taxon>NPAAA clade</taxon>
        <taxon>indigoferoid/millettioid clade</taxon>
        <taxon>Phaseoleae</taxon>
        <taxon>Mucuna</taxon>
    </lineage>
</organism>
<dbReference type="EMBL" id="QJKJ01009163">
    <property type="protein sequence ID" value="RDX77459.1"/>
    <property type="molecule type" value="Genomic_DNA"/>
</dbReference>
<evidence type="ECO:0000313" key="2">
    <source>
        <dbReference type="Proteomes" id="UP000257109"/>
    </source>
</evidence>
<sequence>MNGLLLSPERILGISLRDTLVWWNEIALQIRGIRKACIKSWEELKQEMRERSVEEYFKEMEVAIIRAIVESQEATMAKFLCGLNKHIQDIRELYDYTYSYATSL</sequence>